<dbReference type="EMBL" id="SKBQ01000011">
    <property type="protein sequence ID" value="TPX18207.1"/>
    <property type="molecule type" value="Genomic_DNA"/>
</dbReference>
<dbReference type="Pfam" id="PF13540">
    <property type="entry name" value="RCC1_2"/>
    <property type="match status" value="1"/>
</dbReference>
<gene>
    <name evidence="4" type="ORF">E0L32_002716</name>
</gene>
<dbReference type="InterPro" id="IPR000408">
    <property type="entry name" value="Reg_chr_condens"/>
</dbReference>
<feature type="region of interest" description="Disordered" evidence="2">
    <location>
        <begin position="218"/>
        <end position="240"/>
    </location>
</feature>
<dbReference type="FunCoup" id="A0A507BE29">
    <property type="interactions" value="15"/>
</dbReference>
<feature type="transmembrane region" description="Helical" evidence="3">
    <location>
        <begin position="51"/>
        <end position="71"/>
    </location>
</feature>
<accession>A0A507BE29</accession>
<organism evidence="4 5">
    <name type="scientific">Thyridium curvatum</name>
    <dbReference type="NCBI Taxonomy" id="1093900"/>
    <lineage>
        <taxon>Eukaryota</taxon>
        <taxon>Fungi</taxon>
        <taxon>Dikarya</taxon>
        <taxon>Ascomycota</taxon>
        <taxon>Pezizomycotina</taxon>
        <taxon>Sordariomycetes</taxon>
        <taxon>Sordariomycetidae</taxon>
        <taxon>Thyridiales</taxon>
        <taxon>Thyridiaceae</taxon>
        <taxon>Thyridium</taxon>
    </lineage>
</organism>
<dbReference type="OrthoDB" id="10256179at2759"/>
<evidence type="ECO:0000313" key="4">
    <source>
        <dbReference type="EMBL" id="TPX18207.1"/>
    </source>
</evidence>
<feature type="repeat" description="RCC1" evidence="1">
    <location>
        <begin position="279"/>
        <end position="342"/>
    </location>
</feature>
<dbReference type="AlphaFoldDB" id="A0A507BE29"/>
<name>A0A507BE29_9PEZI</name>
<dbReference type="InterPro" id="IPR053245">
    <property type="entry name" value="MitoProcess-Associated"/>
</dbReference>
<dbReference type="PANTHER" id="PTHR47563">
    <property type="entry name" value="PROTEIN FMP25, MITOCHONDRIAL"/>
    <property type="match status" value="1"/>
</dbReference>
<comment type="caution">
    <text evidence="4">The sequence shown here is derived from an EMBL/GenBank/DDBJ whole genome shotgun (WGS) entry which is preliminary data.</text>
</comment>
<dbReference type="InterPro" id="IPR009091">
    <property type="entry name" value="RCC1/BLIP-II"/>
</dbReference>
<keyword evidence="3" id="KW-0472">Membrane</keyword>
<dbReference type="Proteomes" id="UP000319257">
    <property type="component" value="Unassembled WGS sequence"/>
</dbReference>
<keyword evidence="5" id="KW-1185">Reference proteome</keyword>
<reference evidence="4 5" key="1">
    <citation type="submission" date="2019-06" db="EMBL/GenBank/DDBJ databases">
        <title>Draft genome sequence of the filamentous fungus Phialemoniopsis curvata isolated from diesel fuel.</title>
        <authorList>
            <person name="Varaljay V.A."/>
            <person name="Lyon W.J."/>
            <person name="Crouch A.L."/>
            <person name="Drake C.E."/>
            <person name="Hollomon J.M."/>
            <person name="Nadeau L.J."/>
            <person name="Nunn H.S."/>
            <person name="Stevenson B.S."/>
            <person name="Bojanowski C.L."/>
            <person name="Crookes-Goodson W.J."/>
        </authorList>
    </citation>
    <scope>NUCLEOTIDE SEQUENCE [LARGE SCALE GENOMIC DNA]</scope>
    <source>
        <strain evidence="4 5">D216</strain>
    </source>
</reference>
<dbReference type="GeneID" id="41970163"/>
<dbReference type="Gene3D" id="2.130.10.30">
    <property type="entry name" value="Regulator of chromosome condensation 1/beta-lactamase-inhibitor protein II"/>
    <property type="match status" value="1"/>
</dbReference>
<evidence type="ECO:0000256" key="2">
    <source>
        <dbReference type="SAM" id="MobiDB-lite"/>
    </source>
</evidence>
<dbReference type="SUPFAM" id="SSF50985">
    <property type="entry name" value="RCC1/BLIP-II"/>
    <property type="match status" value="1"/>
</dbReference>
<feature type="repeat" description="RCC1" evidence="1">
    <location>
        <begin position="343"/>
        <end position="404"/>
    </location>
</feature>
<dbReference type="InParanoid" id="A0A507BE29"/>
<dbReference type="PROSITE" id="PS50012">
    <property type="entry name" value="RCC1_3"/>
    <property type="match status" value="2"/>
</dbReference>
<keyword evidence="3" id="KW-0812">Transmembrane</keyword>
<keyword evidence="3" id="KW-1133">Transmembrane helix</keyword>
<dbReference type="RefSeq" id="XP_030999918.1">
    <property type="nucleotide sequence ID" value="XM_031136936.1"/>
</dbReference>
<sequence length="596" mass="64547">MSSNLSRGALRPLAFRLAARHSVLPMHPRWVRHINVPPRTPKKPAGSNRRLVMFFFAALFSAGAVVAYPIVFQKQEPAKPIQAELEFEKKRKRPKSKEDNRDLISSQHLQVKDSWEHPGVYAWGANSGKVAAPGLADTVVKLPRRIPYFDGKLLRDLKLDRDFGAAILENGDLVQWGNAFSTEASEPIPTLKGKDLVKISLSRDRILALSSGGNVYSIPASQNDQTQGEKGEQSSSGSLWSNASPVSYRTLLPANLGWREKVVDISSGLEHCLLLTSSGRVFSAASSSEAFPDKGQMGVPGLTWNTRPKGPFDQPHEIAALRGFKITKVAAGDYHSLVLDNQGRVFSFGDNSVGQLGFPVQPETPLTDVPSMLPFTKLYSGTNLLPQVTSIAAGGANSFFTVDATRVAAQGSDDTVSRSNLGKVVADTWACGEGIHGGLGTGKWTHISGGPTKIKALSNLFEYDEKKQSVVPIRLSDISVGSTHAAAVMDNVTNLAAAQQKSENDTNWGADIVWWGGNEFYQLGSGKRNNVNEPMYIGPLDGGRGDAAKGRKGEAHRFQITPRTTVRLGEGGKGRKVQMEQRVECGRYVTAVYSSV</sequence>
<dbReference type="GO" id="GO:0034551">
    <property type="term" value="P:mitochondrial respiratory chain complex III assembly"/>
    <property type="evidence" value="ECO:0007669"/>
    <property type="project" value="TreeGrafter"/>
</dbReference>
<dbReference type="PANTHER" id="PTHR47563:SF1">
    <property type="entry name" value="PROTEIN FMP25, MITOCHONDRIAL"/>
    <property type="match status" value="1"/>
</dbReference>
<dbReference type="FunFam" id="2.130.10.30:FF:000027">
    <property type="entry name" value="Protein FMP25, mitochondrial"/>
    <property type="match status" value="1"/>
</dbReference>
<dbReference type="PROSITE" id="PS00626">
    <property type="entry name" value="RCC1_2"/>
    <property type="match status" value="1"/>
</dbReference>
<dbReference type="STRING" id="1093900.A0A507BE29"/>
<evidence type="ECO:0000256" key="3">
    <source>
        <dbReference type="SAM" id="Phobius"/>
    </source>
</evidence>
<evidence type="ECO:0000313" key="5">
    <source>
        <dbReference type="Proteomes" id="UP000319257"/>
    </source>
</evidence>
<dbReference type="GO" id="GO:0005743">
    <property type="term" value="C:mitochondrial inner membrane"/>
    <property type="evidence" value="ECO:0007669"/>
    <property type="project" value="TreeGrafter"/>
</dbReference>
<protein>
    <submittedName>
        <fullName evidence="4">Uncharacterized protein</fullName>
    </submittedName>
</protein>
<proteinExistence type="predicted"/>
<evidence type="ECO:0000256" key="1">
    <source>
        <dbReference type="PROSITE-ProRule" id="PRU00235"/>
    </source>
</evidence>